<name>A0A9D2RIN1_9BURK</name>
<feature type="transmembrane region" description="Helical" evidence="4">
    <location>
        <begin position="224"/>
        <end position="246"/>
    </location>
</feature>
<feature type="transmembrane region" description="Helical" evidence="4">
    <location>
        <begin position="315"/>
        <end position="334"/>
    </location>
</feature>
<keyword evidence="1 4" id="KW-0812">Transmembrane</keyword>
<feature type="transmembrane region" description="Helical" evidence="4">
    <location>
        <begin position="266"/>
        <end position="283"/>
    </location>
</feature>
<comment type="caution">
    <text evidence="5">The sequence shown here is derived from an EMBL/GenBank/DDBJ whole genome shotgun (WGS) entry which is preliminary data.</text>
</comment>
<reference evidence="5" key="2">
    <citation type="submission" date="2021-04" db="EMBL/GenBank/DDBJ databases">
        <authorList>
            <person name="Gilroy R."/>
        </authorList>
    </citation>
    <scope>NUCLEOTIDE SEQUENCE</scope>
    <source>
        <strain evidence="5">9264</strain>
    </source>
</reference>
<gene>
    <name evidence="5" type="ORF">H9906_06695</name>
</gene>
<reference evidence="5" key="1">
    <citation type="journal article" date="2021" name="PeerJ">
        <title>Extensive microbial diversity within the chicken gut microbiome revealed by metagenomics and culture.</title>
        <authorList>
            <person name="Gilroy R."/>
            <person name="Ravi A."/>
            <person name="Getino M."/>
            <person name="Pursley I."/>
            <person name="Horton D.L."/>
            <person name="Alikhan N.F."/>
            <person name="Baker D."/>
            <person name="Gharbi K."/>
            <person name="Hall N."/>
            <person name="Watson M."/>
            <person name="Adriaenssens E.M."/>
            <person name="Foster-Nyarko E."/>
            <person name="Jarju S."/>
            <person name="Secka A."/>
            <person name="Antonio M."/>
            <person name="Oren A."/>
            <person name="Chaudhuri R.R."/>
            <person name="La Ragione R."/>
            <person name="Hildebrand F."/>
            <person name="Pallen M.J."/>
        </authorList>
    </citation>
    <scope>NUCLEOTIDE SEQUENCE</scope>
    <source>
        <strain evidence="5">9264</strain>
    </source>
</reference>
<protein>
    <submittedName>
        <fullName evidence="5">MFS transporter</fullName>
    </submittedName>
</protein>
<dbReference type="PANTHER" id="PTHR23523:SF2">
    <property type="entry name" value="2-NITROIMIDAZOLE TRANSPORTER"/>
    <property type="match status" value="1"/>
</dbReference>
<evidence type="ECO:0000313" key="5">
    <source>
        <dbReference type="EMBL" id="HJD44699.1"/>
    </source>
</evidence>
<feature type="transmembrane region" description="Helical" evidence="4">
    <location>
        <begin position="379"/>
        <end position="399"/>
    </location>
</feature>
<keyword evidence="2 4" id="KW-1133">Transmembrane helix</keyword>
<evidence type="ECO:0000256" key="2">
    <source>
        <dbReference type="ARBA" id="ARBA00022989"/>
    </source>
</evidence>
<dbReference type="Pfam" id="PF07690">
    <property type="entry name" value="MFS_1"/>
    <property type="match status" value="1"/>
</dbReference>
<dbReference type="SUPFAM" id="SSF103473">
    <property type="entry name" value="MFS general substrate transporter"/>
    <property type="match status" value="1"/>
</dbReference>
<proteinExistence type="predicted"/>
<feature type="transmembrane region" description="Helical" evidence="4">
    <location>
        <begin position="82"/>
        <end position="99"/>
    </location>
</feature>
<evidence type="ECO:0000256" key="4">
    <source>
        <dbReference type="SAM" id="Phobius"/>
    </source>
</evidence>
<keyword evidence="3 4" id="KW-0472">Membrane</keyword>
<dbReference type="Gene3D" id="1.20.1250.20">
    <property type="entry name" value="MFS general substrate transporter like domains"/>
    <property type="match status" value="1"/>
</dbReference>
<feature type="transmembrane region" description="Helical" evidence="4">
    <location>
        <begin position="166"/>
        <end position="186"/>
    </location>
</feature>
<feature type="transmembrane region" description="Helical" evidence="4">
    <location>
        <begin position="135"/>
        <end position="160"/>
    </location>
</feature>
<accession>A0A9D2RIN1</accession>
<dbReference type="InterPro" id="IPR036259">
    <property type="entry name" value="MFS_trans_sf"/>
</dbReference>
<evidence type="ECO:0000256" key="1">
    <source>
        <dbReference type="ARBA" id="ARBA00022692"/>
    </source>
</evidence>
<sequence>MAYAAANPPNRVLWINLLALLFLAGNLRAPITGFPPVLDQIQASYMLTSAQAGLLMTVPLVLLGSVSPLVPRMALTLGYGRTVGLGIGLIIVGVSLRLVPSASGLYLGTAVAAAGIAIGNVLLPSLVKRDFPQKIPLLTGFAAIAMGIGAALASATVVPLSHWWSWRWALFSVIWVAVMAALFHTLQQRQQRRLAQNQTAANRSAAQANTSAPKEKIAAWRFSIAWQVTIFMGINSTLYYAVGAWLPTILAEQGIGAAEAGTVHGIMQFATAVPGLVMGAIIARFKDQVGIAMIMALSMGGSLLGLLWWPQWASFWMFIFGAACGGILITAFTFMGLRVVSIQQSAALSGMAQAVGYMFAALGPWLVGKIQGTWVQWDTILMAGAVLSILMAVCGGLAGRDRQIDMAA</sequence>
<feature type="transmembrane region" description="Helical" evidence="4">
    <location>
        <begin position="105"/>
        <end position="123"/>
    </location>
</feature>
<dbReference type="InterPro" id="IPR052524">
    <property type="entry name" value="MFS_Cyanate_Porter"/>
</dbReference>
<feature type="transmembrane region" description="Helical" evidence="4">
    <location>
        <begin position="52"/>
        <end position="70"/>
    </location>
</feature>
<evidence type="ECO:0000313" key="6">
    <source>
        <dbReference type="Proteomes" id="UP000823889"/>
    </source>
</evidence>
<feature type="transmembrane region" description="Helical" evidence="4">
    <location>
        <begin position="290"/>
        <end position="309"/>
    </location>
</feature>
<dbReference type="InterPro" id="IPR011701">
    <property type="entry name" value="MFS"/>
</dbReference>
<dbReference type="Proteomes" id="UP000823889">
    <property type="component" value="Unassembled WGS sequence"/>
</dbReference>
<feature type="transmembrane region" description="Helical" evidence="4">
    <location>
        <begin position="346"/>
        <end position="367"/>
    </location>
</feature>
<dbReference type="PANTHER" id="PTHR23523">
    <property type="match status" value="1"/>
</dbReference>
<dbReference type="AlphaFoldDB" id="A0A9D2RIN1"/>
<organism evidence="5 6">
    <name type="scientific">Candidatus Paenalcaligenes intestinipullorum</name>
    <dbReference type="NCBI Taxonomy" id="2838718"/>
    <lineage>
        <taxon>Bacteria</taxon>
        <taxon>Pseudomonadati</taxon>
        <taxon>Pseudomonadota</taxon>
        <taxon>Betaproteobacteria</taxon>
        <taxon>Burkholderiales</taxon>
        <taxon>Alcaligenaceae</taxon>
        <taxon>Paenalcaligenes</taxon>
    </lineage>
</organism>
<dbReference type="EMBL" id="DWUQ01000140">
    <property type="protein sequence ID" value="HJD44699.1"/>
    <property type="molecule type" value="Genomic_DNA"/>
</dbReference>
<dbReference type="GO" id="GO:0022857">
    <property type="term" value="F:transmembrane transporter activity"/>
    <property type="evidence" value="ECO:0007669"/>
    <property type="project" value="InterPro"/>
</dbReference>
<evidence type="ECO:0000256" key="3">
    <source>
        <dbReference type="ARBA" id="ARBA00023136"/>
    </source>
</evidence>